<comment type="caution">
    <text evidence="4">The sequence shown here is derived from an EMBL/GenBank/DDBJ whole genome shotgun (WGS) entry which is preliminary data.</text>
</comment>
<keyword evidence="5" id="KW-1185">Reference proteome</keyword>
<proteinExistence type="inferred from homology"/>
<dbReference type="InterPro" id="IPR036414">
    <property type="entry name" value="YaeB_N_sf"/>
</dbReference>
<dbReference type="SUPFAM" id="SSF118196">
    <property type="entry name" value="YaeB-like"/>
    <property type="match status" value="1"/>
</dbReference>
<accession>A0A166UKB1</accession>
<sequence>MTNRYNALFYSLEPAIVQFEVQAIGHIESPYKQKFAIPRQPRLVPEATAKLIFCDAFNREEFVRGIEEFTHLWLLFRFHETADKGYSALVRPPRLGGNERKGVFATRATFRPNGIGMSAVKLEGVEYKNGQLALLLSGIDLLDGTPIVDIKPYLPYSDALEGASAGFADTRPETEMTVSFSEQAARFIDQQSQYPELKGFISNVLKQDPRPAYKKKKQQTQSYGMNLYEFNIRWQVEDEHNHVIEVTREKQQSVDKAKD</sequence>
<dbReference type="PATRIC" id="fig|1365250.3.peg.4852"/>
<dbReference type="InterPro" id="IPR036413">
    <property type="entry name" value="YaeB-like_sf"/>
</dbReference>
<name>A0A166UKB1_9GAMM</name>
<dbReference type="Gene3D" id="2.40.30.70">
    <property type="entry name" value="YaeB-like"/>
    <property type="match status" value="1"/>
</dbReference>
<dbReference type="PANTHER" id="PTHR12818">
    <property type="entry name" value="TRNA (ADENINE(37)-N6)-METHYLTRANSFERASE"/>
    <property type="match status" value="1"/>
</dbReference>
<dbReference type="AlphaFoldDB" id="A0A166UKB1"/>
<dbReference type="EMBL" id="AUYB01000147">
    <property type="protein sequence ID" value="KZN30774.1"/>
    <property type="molecule type" value="Genomic_DNA"/>
</dbReference>
<keyword evidence="1" id="KW-0949">S-adenosyl-L-methionine</keyword>
<gene>
    <name evidence="4" type="ORF">N475_05050</name>
</gene>
<evidence type="ECO:0000313" key="4">
    <source>
        <dbReference type="EMBL" id="KZN30774.1"/>
    </source>
</evidence>
<dbReference type="Gene3D" id="3.30.2310.10">
    <property type="entry name" value="YaeB-like"/>
    <property type="match status" value="1"/>
</dbReference>
<dbReference type="PROSITE" id="PS01318">
    <property type="entry name" value="TSAA_1"/>
    <property type="match status" value="1"/>
</dbReference>
<dbReference type="NCBIfam" id="TIGR00104">
    <property type="entry name" value="tRNA_TsaA"/>
    <property type="match status" value="1"/>
</dbReference>
<dbReference type="STRING" id="43657.S4054249_07140"/>
<dbReference type="InterPro" id="IPR023368">
    <property type="entry name" value="UPF0066_cons_site"/>
</dbReference>
<dbReference type="RefSeq" id="WP_063359225.1">
    <property type="nucleotide sequence ID" value="NZ_AQHB01000025.1"/>
</dbReference>
<organism evidence="4 5">
    <name type="scientific">Pseudoalteromonas luteoviolacea DSM 6061</name>
    <dbReference type="NCBI Taxonomy" id="1365250"/>
    <lineage>
        <taxon>Bacteria</taxon>
        <taxon>Pseudomonadati</taxon>
        <taxon>Pseudomonadota</taxon>
        <taxon>Gammaproteobacteria</taxon>
        <taxon>Alteromonadales</taxon>
        <taxon>Pseudoalteromonadaceae</taxon>
        <taxon>Pseudoalteromonas</taxon>
    </lineage>
</organism>
<dbReference type="PANTHER" id="PTHR12818:SF0">
    <property type="entry name" value="TRNA (ADENINE(37)-N6)-METHYLTRANSFERASE"/>
    <property type="match status" value="1"/>
</dbReference>
<dbReference type="Pfam" id="PF18389">
    <property type="entry name" value="TrmO_C"/>
    <property type="match status" value="1"/>
</dbReference>
<dbReference type="InterPro" id="IPR023370">
    <property type="entry name" value="TrmO-like_N"/>
</dbReference>
<evidence type="ECO:0000256" key="1">
    <source>
        <dbReference type="ARBA" id="ARBA00022691"/>
    </source>
</evidence>
<evidence type="ECO:0000259" key="3">
    <source>
        <dbReference type="PROSITE" id="PS51668"/>
    </source>
</evidence>
<dbReference type="InterPro" id="IPR041369">
    <property type="entry name" value="TrmO_C"/>
</dbReference>
<dbReference type="InterPro" id="IPR040372">
    <property type="entry name" value="YaeB-like"/>
</dbReference>
<evidence type="ECO:0000256" key="2">
    <source>
        <dbReference type="ARBA" id="ARBA00033753"/>
    </source>
</evidence>
<dbReference type="PROSITE" id="PS51668">
    <property type="entry name" value="TSAA_2"/>
    <property type="match status" value="1"/>
</dbReference>
<reference evidence="4 5" key="1">
    <citation type="submission" date="2013-07" db="EMBL/GenBank/DDBJ databases">
        <title>Comparative Genomic and Metabolomic Analysis of Twelve Strains of Pseudoalteromonas luteoviolacea.</title>
        <authorList>
            <person name="Vynne N.G."/>
            <person name="Mansson M."/>
            <person name="Gram L."/>
        </authorList>
    </citation>
    <scope>NUCLEOTIDE SEQUENCE [LARGE SCALE GENOMIC DNA]</scope>
    <source>
        <strain evidence="4 5">DSM 6061</strain>
    </source>
</reference>
<feature type="domain" description="TsaA-like" evidence="3">
    <location>
        <begin position="21"/>
        <end position="162"/>
    </location>
</feature>
<dbReference type="Pfam" id="PF01980">
    <property type="entry name" value="TrmO_N"/>
    <property type="match status" value="1"/>
</dbReference>
<protein>
    <recommendedName>
        <fullName evidence="3">TsaA-like domain-containing protein</fullName>
    </recommendedName>
</protein>
<dbReference type="Proteomes" id="UP000076643">
    <property type="component" value="Unassembled WGS sequence"/>
</dbReference>
<evidence type="ECO:0000313" key="5">
    <source>
        <dbReference type="Proteomes" id="UP000076643"/>
    </source>
</evidence>
<dbReference type="CDD" id="cd09281">
    <property type="entry name" value="UPF0066"/>
    <property type="match status" value="1"/>
</dbReference>
<comment type="similarity">
    <text evidence="2">Belongs to the tRNA methyltransferase O family.</text>
</comment>